<dbReference type="AlphaFoldDB" id="A0A8J4MJW1"/>
<keyword evidence="1" id="KW-1133">Transmembrane helix</keyword>
<feature type="non-terminal residue" evidence="2">
    <location>
        <position position="1"/>
    </location>
</feature>
<feature type="transmembrane region" description="Helical" evidence="1">
    <location>
        <begin position="67"/>
        <end position="90"/>
    </location>
</feature>
<feature type="transmembrane region" description="Helical" evidence="1">
    <location>
        <begin position="139"/>
        <end position="164"/>
    </location>
</feature>
<dbReference type="EMBL" id="VUKU01025080">
    <property type="protein sequence ID" value="KAF1400666.1"/>
    <property type="molecule type" value="Genomic_DNA"/>
</dbReference>
<organism evidence="2 3">
    <name type="scientific">Spheniscus mendiculus</name>
    <name type="common">Galapagos penguin</name>
    <dbReference type="NCBI Taxonomy" id="156760"/>
    <lineage>
        <taxon>Eukaryota</taxon>
        <taxon>Metazoa</taxon>
        <taxon>Chordata</taxon>
        <taxon>Craniata</taxon>
        <taxon>Vertebrata</taxon>
        <taxon>Euteleostomi</taxon>
        <taxon>Archelosauria</taxon>
        <taxon>Archosauria</taxon>
        <taxon>Dinosauria</taxon>
        <taxon>Saurischia</taxon>
        <taxon>Theropoda</taxon>
        <taxon>Coelurosauria</taxon>
        <taxon>Aves</taxon>
        <taxon>Neognathae</taxon>
        <taxon>Neoaves</taxon>
        <taxon>Aequornithes</taxon>
        <taxon>Sphenisciformes</taxon>
        <taxon>Spheniscidae</taxon>
        <taxon>Spheniscus</taxon>
    </lineage>
</organism>
<keyword evidence="1" id="KW-0812">Transmembrane</keyword>
<accession>A0A8J4MJW1</accession>
<feature type="transmembrane region" description="Helical" evidence="1">
    <location>
        <begin position="12"/>
        <end position="32"/>
    </location>
</feature>
<sequence>MKSLYEVTRGILITFGIISIFFQNFCFFPLFFSYKPWFVGWSVCLASPIWNRALVGRTKVDKMLLSPFQWVASFAFGILSITGASVQFAAATASPLLGPHCCCSLAGTNYLGYAVLFPFPYTDFPNPCKDPSRYEWYHITLQILDLCLSLAIFCVSLGFVMTFVRLL</sequence>
<gene>
    <name evidence="2" type="ORF">FQV24_0004776</name>
</gene>
<evidence type="ECO:0000256" key="1">
    <source>
        <dbReference type="SAM" id="Phobius"/>
    </source>
</evidence>
<comment type="caution">
    <text evidence="2">The sequence shown here is derived from an EMBL/GenBank/DDBJ whole genome shotgun (WGS) entry which is preliminary data.</text>
</comment>
<keyword evidence="1" id="KW-0472">Membrane</keyword>
<proteinExistence type="predicted"/>
<reference evidence="2 3" key="1">
    <citation type="journal article" date="2019" name="Gigascience">
        <title>High-coverage genomes to elucidate the evolution of penguins.</title>
        <authorList>
            <person name="Pan H."/>
            <person name="Cole T.L."/>
            <person name="Bi X."/>
            <person name="Fang M."/>
            <person name="Zhou C."/>
            <person name="Yang Z."/>
            <person name="Ksepka D.T."/>
            <person name="Hart T."/>
            <person name="Bouzat J.L."/>
            <person name="Argilla L.S."/>
            <person name="Bertelsen M.F."/>
            <person name="Boersma P.D."/>
            <person name="Bost C.A."/>
            <person name="Cherel Y."/>
            <person name="Dann P."/>
            <person name="Fiddaman S.R."/>
            <person name="Howard P."/>
            <person name="Labuschagne K."/>
            <person name="Mattern T."/>
            <person name="Miller G."/>
            <person name="Parker P."/>
            <person name="Phillips R.A."/>
            <person name="Quillfeldt P."/>
            <person name="Ryan P.G."/>
            <person name="Taylor H."/>
            <person name="Thompson D.R."/>
            <person name="Young M.J."/>
            <person name="Ellegaard M.R."/>
            <person name="Gilbert M.T.P."/>
            <person name="Sinding M.S."/>
            <person name="Pacheco G."/>
            <person name="Shepherd L.D."/>
            <person name="Tennyson A.J.D."/>
            <person name="Grosser S."/>
            <person name="Kay E."/>
            <person name="Nupen L.J."/>
            <person name="Ellenberg U."/>
            <person name="Houston D.M."/>
            <person name="Reeve A.H."/>
            <person name="Johnson K."/>
            <person name="Masello J.F."/>
            <person name="Stracke T."/>
            <person name="McKinlay B."/>
            <person name="Borboroglu P.G."/>
            <person name="Zhang D.X."/>
            <person name="Zhang G."/>
        </authorList>
    </citation>
    <scope>NUCLEOTIDE SEQUENCE [LARGE SCALE GENOMIC DNA]</scope>
    <source>
        <strain evidence="2">GAPE 212</strain>
    </source>
</reference>
<evidence type="ECO:0000313" key="2">
    <source>
        <dbReference type="EMBL" id="KAF1400666.1"/>
    </source>
</evidence>
<dbReference type="Proteomes" id="UP000785099">
    <property type="component" value="Unassembled WGS sequence"/>
</dbReference>
<name>A0A8J4MJW1_SPHME</name>
<feature type="non-terminal residue" evidence="2">
    <location>
        <position position="167"/>
    </location>
</feature>
<protein>
    <recommendedName>
        <fullName evidence="4">Transmembrane protein 212</fullName>
    </recommendedName>
</protein>
<keyword evidence="3" id="KW-1185">Reference proteome</keyword>
<evidence type="ECO:0000313" key="3">
    <source>
        <dbReference type="Proteomes" id="UP000785099"/>
    </source>
</evidence>
<evidence type="ECO:0008006" key="4">
    <source>
        <dbReference type="Google" id="ProtNLM"/>
    </source>
</evidence>